<dbReference type="InterPro" id="IPR008978">
    <property type="entry name" value="HSP20-like_chaperone"/>
</dbReference>
<evidence type="ECO:0000259" key="2">
    <source>
        <dbReference type="Pfam" id="PF04969"/>
    </source>
</evidence>
<feature type="compositionally biased region" description="Basic and acidic residues" evidence="1">
    <location>
        <begin position="50"/>
        <end position="71"/>
    </location>
</feature>
<evidence type="ECO:0000313" key="3">
    <source>
        <dbReference type="EMBL" id="KAH0516500.1"/>
    </source>
</evidence>
<feature type="region of interest" description="Disordered" evidence="1">
    <location>
        <begin position="47"/>
        <end position="71"/>
    </location>
</feature>
<dbReference type="Proteomes" id="UP000710432">
    <property type="component" value="Unassembled WGS sequence"/>
</dbReference>
<dbReference type="PANTHER" id="PTHR12621">
    <property type="entry name" value="CYSTEINE AND HISTIDINE-RICH DOMAIN CHORD -CONTAINING PROTEIN"/>
    <property type="match status" value="1"/>
</dbReference>
<feature type="region of interest" description="Disordered" evidence="1">
    <location>
        <begin position="217"/>
        <end position="238"/>
    </location>
</feature>
<feature type="domain" description="CS" evidence="2">
    <location>
        <begin position="157"/>
        <end position="187"/>
    </location>
</feature>
<gene>
    <name evidence="3" type="ORF">LTLLF_125200</name>
</gene>
<dbReference type="EMBL" id="JAATJU010020180">
    <property type="protein sequence ID" value="KAH0516500.1"/>
    <property type="molecule type" value="Genomic_DNA"/>
</dbReference>
<evidence type="ECO:0000313" key="4">
    <source>
        <dbReference type="Proteomes" id="UP000710432"/>
    </source>
</evidence>
<protein>
    <submittedName>
        <fullName evidence="3">Cysteine and histidine-rich domain-containing protein 1</fullName>
    </submittedName>
</protein>
<dbReference type="SUPFAM" id="SSF49764">
    <property type="entry name" value="HSP20-like chaperones"/>
    <property type="match status" value="1"/>
</dbReference>
<proteinExistence type="predicted"/>
<comment type="caution">
    <text evidence="3">The sequence shown here is derived from an EMBL/GenBank/DDBJ whole genome shotgun (WGS) entry which is preliminary data.</text>
</comment>
<dbReference type="PANTHER" id="PTHR12621:SF9">
    <property type="entry name" value="CYSTEINE AND HISTIDINE-RICH DOMAIN-CONTAINING PROTEIN 1"/>
    <property type="match status" value="1"/>
</dbReference>
<sequence length="238" mass="26658">MGVAECLHTVFAQYLPVEQFTALFLLLILSNHVSVCQRYKNCLGCTKGRHNSDKPPEPVKPEVKTTEKKELSELKPKFQEHIIQAPKPVEAIKRPSPDEPMTNLELKISASLKQALDKLKLSSGNEEDKKEEDSDEIKIGTSCKNGGCSKGKKVVPCRHDWHQTGGEVTISVYAKNSLPELSQVEANSTLVIDVKRSYVTMTATKIEITMRKAEPMQWASLELPTTKKQEKQKEEIAD</sequence>
<dbReference type="AlphaFoldDB" id="A0A8J6GSM5"/>
<reference evidence="3" key="1">
    <citation type="submission" date="2020-03" db="EMBL/GenBank/DDBJ databases">
        <title>Studies in the Genomics of Life Span.</title>
        <authorList>
            <person name="Glass D."/>
        </authorList>
    </citation>
    <scope>NUCLEOTIDE SEQUENCE</scope>
    <source>
        <strain evidence="3">LTLLF</strain>
        <tissue evidence="3">Muscle</tissue>
    </source>
</reference>
<dbReference type="InterPro" id="IPR007052">
    <property type="entry name" value="CS_dom"/>
</dbReference>
<accession>A0A8J6GSM5</accession>
<dbReference type="GO" id="GO:0008270">
    <property type="term" value="F:zinc ion binding"/>
    <property type="evidence" value="ECO:0007669"/>
    <property type="project" value="TreeGrafter"/>
</dbReference>
<feature type="compositionally biased region" description="Basic and acidic residues" evidence="1">
    <location>
        <begin position="225"/>
        <end position="238"/>
    </location>
</feature>
<dbReference type="Gene3D" id="2.60.40.790">
    <property type="match status" value="2"/>
</dbReference>
<dbReference type="GO" id="GO:0051298">
    <property type="term" value="P:centrosome duplication"/>
    <property type="evidence" value="ECO:0007669"/>
    <property type="project" value="TreeGrafter"/>
</dbReference>
<dbReference type="Pfam" id="PF04969">
    <property type="entry name" value="CS"/>
    <property type="match status" value="2"/>
</dbReference>
<name>A0A8J6GSM5_MICOH</name>
<feature type="domain" description="CS" evidence="2">
    <location>
        <begin position="192"/>
        <end position="212"/>
    </location>
</feature>
<evidence type="ECO:0000256" key="1">
    <source>
        <dbReference type="SAM" id="MobiDB-lite"/>
    </source>
</evidence>
<organism evidence="3 4">
    <name type="scientific">Microtus ochrogaster</name>
    <name type="common">Prairie vole</name>
    <dbReference type="NCBI Taxonomy" id="79684"/>
    <lineage>
        <taxon>Eukaryota</taxon>
        <taxon>Metazoa</taxon>
        <taxon>Chordata</taxon>
        <taxon>Craniata</taxon>
        <taxon>Vertebrata</taxon>
        <taxon>Euteleostomi</taxon>
        <taxon>Mammalia</taxon>
        <taxon>Eutheria</taxon>
        <taxon>Euarchontoglires</taxon>
        <taxon>Glires</taxon>
        <taxon>Rodentia</taxon>
        <taxon>Myomorpha</taxon>
        <taxon>Muroidea</taxon>
        <taxon>Cricetidae</taxon>
        <taxon>Arvicolinae</taxon>
        <taxon>Microtus</taxon>
    </lineage>
</organism>